<protein>
    <submittedName>
        <fullName evidence="1">Uncharacterized protein</fullName>
    </submittedName>
</protein>
<comment type="caution">
    <text evidence="1">The sequence shown here is derived from an EMBL/GenBank/DDBJ whole genome shotgun (WGS) entry which is preliminary data.</text>
</comment>
<proteinExistence type="predicted"/>
<dbReference type="EMBL" id="JAINUG010000056">
    <property type="protein sequence ID" value="KAJ8403877.1"/>
    <property type="molecule type" value="Genomic_DNA"/>
</dbReference>
<keyword evidence="2" id="KW-1185">Reference proteome</keyword>
<evidence type="ECO:0000313" key="2">
    <source>
        <dbReference type="Proteomes" id="UP001221898"/>
    </source>
</evidence>
<organism evidence="1 2">
    <name type="scientific">Aldrovandia affinis</name>
    <dbReference type="NCBI Taxonomy" id="143900"/>
    <lineage>
        <taxon>Eukaryota</taxon>
        <taxon>Metazoa</taxon>
        <taxon>Chordata</taxon>
        <taxon>Craniata</taxon>
        <taxon>Vertebrata</taxon>
        <taxon>Euteleostomi</taxon>
        <taxon>Actinopterygii</taxon>
        <taxon>Neopterygii</taxon>
        <taxon>Teleostei</taxon>
        <taxon>Notacanthiformes</taxon>
        <taxon>Halosauridae</taxon>
        <taxon>Aldrovandia</taxon>
    </lineage>
</organism>
<evidence type="ECO:0000313" key="1">
    <source>
        <dbReference type="EMBL" id="KAJ8403877.1"/>
    </source>
</evidence>
<reference evidence="1" key="1">
    <citation type="journal article" date="2023" name="Science">
        <title>Genome structures resolve the early diversification of teleost fishes.</title>
        <authorList>
            <person name="Parey E."/>
            <person name="Louis A."/>
            <person name="Montfort J."/>
            <person name="Bouchez O."/>
            <person name="Roques C."/>
            <person name="Iampietro C."/>
            <person name="Lluch J."/>
            <person name="Castinel A."/>
            <person name="Donnadieu C."/>
            <person name="Desvignes T."/>
            <person name="Floi Bucao C."/>
            <person name="Jouanno E."/>
            <person name="Wen M."/>
            <person name="Mejri S."/>
            <person name="Dirks R."/>
            <person name="Jansen H."/>
            <person name="Henkel C."/>
            <person name="Chen W.J."/>
            <person name="Zahm M."/>
            <person name="Cabau C."/>
            <person name="Klopp C."/>
            <person name="Thompson A.W."/>
            <person name="Robinson-Rechavi M."/>
            <person name="Braasch I."/>
            <person name="Lecointre G."/>
            <person name="Bobe J."/>
            <person name="Postlethwait J.H."/>
            <person name="Berthelot C."/>
            <person name="Roest Crollius H."/>
            <person name="Guiguen Y."/>
        </authorList>
    </citation>
    <scope>NUCLEOTIDE SEQUENCE</scope>
    <source>
        <strain evidence="1">NC1722</strain>
    </source>
</reference>
<accession>A0AAD7SJM5</accession>
<gene>
    <name evidence="1" type="ORF">AAFF_G00347450</name>
</gene>
<sequence>MLHLTEHRSNVTSKAVLATVSLEPYVAIFLPLRRPTPCLAPTTSGSWCCQRCCSALSCPPADFGMGEAVRRHQRFHHPGWCKSSSLNSSPLQTLAEVSLYGLLFAAVALGHPLHLPPARGA</sequence>
<name>A0AAD7SJM5_9TELE</name>
<dbReference type="AlphaFoldDB" id="A0AAD7SJM5"/>
<dbReference type="Proteomes" id="UP001221898">
    <property type="component" value="Unassembled WGS sequence"/>
</dbReference>